<dbReference type="PANTHER" id="PTHR43280">
    <property type="entry name" value="ARAC-FAMILY TRANSCRIPTIONAL REGULATOR"/>
    <property type="match status" value="1"/>
</dbReference>
<protein>
    <submittedName>
        <fullName evidence="7">Response regulator</fullName>
    </submittedName>
</protein>
<dbReference type="InterPro" id="IPR018062">
    <property type="entry name" value="HTH_AraC-typ_CS"/>
</dbReference>
<keyword evidence="3" id="KW-0804">Transcription</keyword>
<proteinExistence type="predicted"/>
<keyword evidence="1" id="KW-0805">Transcription regulation</keyword>
<dbReference type="Pfam" id="PF00072">
    <property type="entry name" value="Response_reg"/>
    <property type="match status" value="1"/>
</dbReference>
<dbReference type="PROSITE" id="PS01124">
    <property type="entry name" value="HTH_ARAC_FAMILY_2"/>
    <property type="match status" value="1"/>
</dbReference>
<dbReference type="InterPro" id="IPR001789">
    <property type="entry name" value="Sig_transdc_resp-reg_receiver"/>
</dbReference>
<evidence type="ECO:0000313" key="7">
    <source>
        <dbReference type="EMBL" id="UOQ47653.1"/>
    </source>
</evidence>
<evidence type="ECO:0000259" key="6">
    <source>
        <dbReference type="PROSITE" id="PS50110"/>
    </source>
</evidence>
<reference evidence="7 8" key="1">
    <citation type="submission" date="2022-04" db="EMBL/GenBank/DDBJ databases">
        <title>Gracilibacillus sp. isolated from saltern.</title>
        <authorList>
            <person name="Won M."/>
            <person name="Lee C.-M."/>
            <person name="Woen H.-Y."/>
            <person name="Kwon S.-W."/>
        </authorList>
    </citation>
    <scope>NUCLEOTIDE SEQUENCE [LARGE SCALE GENOMIC DNA]</scope>
    <source>
        <strain evidence="7 8">SSWR10-1</strain>
    </source>
</reference>
<evidence type="ECO:0000256" key="2">
    <source>
        <dbReference type="ARBA" id="ARBA00023125"/>
    </source>
</evidence>
<feature type="domain" description="HTH araC/xylS-type" evidence="5">
    <location>
        <begin position="247"/>
        <end position="346"/>
    </location>
</feature>
<dbReference type="PROSITE" id="PS00041">
    <property type="entry name" value="HTH_ARAC_FAMILY_1"/>
    <property type="match status" value="1"/>
</dbReference>
<dbReference type="PRINTS" id="PR00032">
    <property type="entry name" value="HTHARAC"/>
</dbReference>
<dbReference type="EMBL" id="CP095072">
    <property type="protein sequence ID" value="UOQ47653.1"/>
    <property type="molecule type" value="Genomic_DNA"/>
</dbReference>
<accession>A0ABY4ETW0</accession>
<evidence type="ECO:0000256" key="1">
    <source>
        <dbReference type="ARBA" id="ARBA00023015"/>
    </source>
</evidence>
<gene>
    <name evidence="7" type="ORF">MUN88_16575</name>
</gene>
<evidence type="ECO:0000259" key="5">
    <source>
        <dbReference type="PROSITE" id="PS01124"/>
    </source>
</evidence>
<feature type="modified residue" description="4-aspartylphosphate" evidence="4">
    <location>
        <position position="55"/>
    </location>
</feature>
<dbReference type="Gene3D" id="3.40.50.2300">
    <property type="match status" value="1"/>
</dbReference>
<feature type="domain" description="Response regulatory" evidence="6">
    <location>
        <begin position="3"/>
        <end position="120"/>
    </location>
</feature>
<dbReference type="Proteomes" id="UP000831782">
    <property type="component" value="Chromosome"/>
</dbReference>
<dbReference type="InterPro" id="IPR009057">
    <property type="entry name" value="Homeodomain-like_sf"/>
</dbReference>
<dbReference type="SUPFAM" id="SSF52172">
    <property type="entry name" value="CheY-like"/>
    <property type="match status" value="1"/>
</dbReference>
<dbReference type="SMART" id="SM00342">
    <property type="entry name" value="HTH_ARAC"/>
    <property type="match status" value="1"/>
</dbReference>
<sequence length="347" mass="40154">MYNVIIVDDEHMILLSLQKLLEGLEDKFSIAGVAEDGQEALHLLDNHSIDIVITDICMPEMDGLELIEKARNIDSKIKFIIISGYDDFSYAQTAIRFGVSDFILKPIVPDQILSIMDNMYSQMQTNKRSYAENNDWILLLETYKKELVEHIWTFNKAETFEKINDVVEGHNRIPNHPLSLSQLLEDLLRDIENELINRNPNLPNLLPEQITWSNMMTDTTEIAKQAVSRMIDFVQGSRNLGSRQNILKAVEYIEAYFASPDFSLQEVADYIGVSESYFSRSFKEEMNISFIKYVIHIRMAKAKELIQNADMSITKIAFEVGFSDYPHFSKSFKKYYGLTPNEYRKQL</sequence>
<dbReference type="Gene3D" id="1.10.10.60">
    <property type="entry name" value="Homeodomain-like"/>
    <property type="match status" value="2"/>
</dbReference>
<dbReference type="PROSITE" id="PS50110">
    <property type="entry name" value="RESPONSE_REGULATORY"/>
    <property type="match status" value="1"/>
</dbReference>
<dbReference type="PANTHER" id="PTHR43280:SF28">
    <property type="entry name" value="HTH-TYPE TRANSCRIPTIONAL ACTIVATOR RHAS"/>
    <property type="match status" value="1"/>
</dbReference>
<keyword evidence="8" id="KW-1185">Reference proteome</keyword>
<organism evidence="7 8">
    <name type="scientific">Gracilibacillus caseinilyticus</name>
    <dbReference type="NCBI Taxonomy" id="2932256"/>
    <lineage>
        <taxon>Bacteria</taxon>
        <taxon>Bacillati</taxon>
        <taxon>Bacillota</taxon>
        <taxon>Bacilli</taxon>
        <taxon>Bacillales</taxon>
        <taxon>Bacillaceae</taxon>
        <taxon>Gracilibacillus</taxon>
    </lineage>
</organism>
<name>A0ABY4ETW0_9BACI</name>
<keyword evidence="2" id="KW-0238">DNA-binding</keyword>
<evidence type="ECO:0000256" key="3">
    <source>
        <dbReference type="ARBA" id="ARBA00023163"/>
    </source>
</evidence>
<evidence type="ECO:0000256" key="4">
    <source>
        <dbReference type="PROSITE-ProRule" id="PRU00169"/>
    </source>
</evidence>
<dbReference type="SUPFAM" id="SSF46689">
    <property type="entry name" value="Homeodomain-like"/>
    <property type="match status" value="2"/>
</dbReference>
<dbReference type="Pfam" id="PF12833">
    <property type="entry name" value="HTH_18"/>
    <property type="match status" value="1"/>
</dbReference>
<dbReference type="InterPro" id="IPR011006">
    <property type="entry name" value="CheY-like_superfamily"/>
</dbReference>
<dbReference type="SMART" id="SM00448">
    <property type="entry name" value="REC"/>
    <property type="match status" value="1"/>
</dbReference>
<dbReference type="CDD" id="cd17536">
    <property type="entry name" value="REC_YesN-like"/>
    <property type="match status" value="1"/>
</dbReference>
<evidence type="ECO:0000313" key="8">
    <source>
        <dbReference type="Proteomes" id="UP000831782"/>
    </source>
</evidence>
<dbReference type="InterPro" id="IPR020449">
    <property type="entry name" value="Tscrpt_reg_AraC-type_HTH"/>
</dbReference>
<dbReference type="RefSeq" id="WP_244717001.1">
    <property type="nucleotide sequence ID" value="NZ_CP095072.1"/>
</dbReference>
<dbReference type="InterPro" id="IPR018060">
    <property type="entry name" value="HTH_AraC"/>
</dbReference>
<keyword evidence="4" id="KW-0597">Phosphoprotein</keyword>